<gene>
    <name evidence="1" type="ORF">CROST_004350</name>
</gene>
<dbReference type="RefSeq" id="WP_077850569.1">
    <property type="nucleotide sequence ID" value="NZ_CP096983.1"/>
</dbReference>
<name>A0A1S8L8U8_9CLOT</name>
<proteinExistence type="predicted"/>
<evidence type="ECO:0000313" key="2">
    <source>
        <dbReference type="Proteomes" id="UP000190951"/>
    </source>
</evidence>
<reference evidence="1 2" key="1">
    <citation type="submission" date="2022-04" db="EMBL/GenBank/DDBJ databases">
        <title>Genome sequence of C. roseum typestrain.</title>
        <authorList>
            <person name="Poehlein A."/>
            <person name="Schoch T."/>
            <person name="Duerre P."/>
            <person name="Daniel R."/>
        </authorList>
    </citation>
    <scope>NUCLEOTIDE SEQUENCE [LARGE SCALE GENOMIC DNA]</scope>
    <source>
        <strain evidence="1 2">DSM 7320</strain>
    </source>
</reference>
<sequence>MWATERYKELITLGLNDKDACNKVSLELGHGENRWDVVKNYIYKNESLKYGFKELKFEQGFIAKIIYVKEVDIDQLDMAYNIEYKTIYKEREFIPWVIGKFILDT</sequence>
<protein>
    <submittedName>
        <fullName evidence="1">Uncharacterized protein</fullName>
    </submittedName>
</protein>
<dbReference type="Proteomes" id="UP000190951">
    <property type="component" value="Chromosome"/>
</dbReference>
<evidence type="ECO:0000313" key="1">
    <source>
        <dbReference type="EMBL" id="URZ09742.1"/>
    </source>
</evidence>
<dbReference type="AlphaFoldDB" id="A0A1S8L8U8"/>
<keyword evidence="2" id="KW-1185">Reference proteome</keyword>
<dbReference type="KEGG" id="crw:CROST_004350"/>
<dbReference type="EMBL" id="CP096983">
    <property type="protein sequence ID" value="URZ09742.1"/>
    <property type="molecule type" value="Genomic_DNA"/>
</dbReference>
<accession>A0A1S8L8U8</accession>
<organism evidence="1 2">
    <name type="scientific">Clostridium felsineum</name>
    <dbReference type="NCBI Taxonomy" id="36839"/>
    <lineage>
        <taxon>Bacteria</taxon>
        <taxon>Bacillati</taxon>
        <taxon>Bacillota</taxon>
        <taxon>Clostridia</taxon>
        <taxon>Eubacteriales</taxon>
        <taxon>Clostridiaceae</taxon>
        <taxon>Clostridium</taxon>
    </lineage>
</organism>